<dbReference type="EMBL" id="FOSC01000012">
    <property type="protein sequence ID" value="SFK22549.1"/>
    <property type="molecule type" value="Genomic_DNA"/>
</dbReference>
<evidence type="ECO:0000256" key="4">
    <source>
        <dbReference type="ARBA" id="ARBA00022723"/>
    </source>
</evidence>
<dbReference type="Pfam" id="PF01149">
    <property type="entry name" value="Fapy_DNA_glyco"/>
    <property type="match status" value="1"/>
</dbReference>
<dbReference type="AlphaFoldDB" id="A0A1I3XTB8"/>
<evidence type="ECO:0000256" key="3">
    <source>
        <dbReference type="ARBA" id="ARBA00011245"/>
    </source>
</evidence>
<keyword evidence="11 15" id="KW-0456">Lyase</keyword>
<evidence type="ECO:0000256" key="9">
    <source>
        <dbReference type="ARBA" id="ARBA00023125"/>
    </source>
</evidence>
<evidence type="ECO:0000256" key="13">
    <source>
        <dbReference type="ARBA" id="ARBA00023295"/>
    </source>
</evidence>
<dbReference type="GO" id="GO:0006284">
    <property type="term" value="P:base-excision repair"/>
    <property type="evidence" value="ECO:0007669"/>
    <property type="project" value="InterPro"/>
</dbReference>
<dbReference type="InterPro" id="IPR010663">
    <property type="entry name" value="Znf_FPG/IleRS"/>
</dbReference>
<evidence type="ECO:0000256" key="5">
    <source>
        <dbReference type="ARBA" id="ARBA00022763"/>
    </source>
</evidence>
<organism evidence="18 19">
    <name type="scientific">Marinobacter persicus</name>
    <dbReference type="NCBI Taxonomy" id="930118"/>
    <lineage>
        <taxon>Bacteria</taxon>
        <taxon>Pseudomonadati</taxon>
        <taxon>Pseudomonadota</taxon>
        <taxon>Gammaproteobacteria</taxon>
        <taxon>Pseudomonadales</taxon>
        <taxon>Marinobacteraceae</taxon>
        <taxon>Marinobacter</taxon>
    </lineage>
</organism>
<dbReference type="EC" id="3.2.2.23" evidence="15"/>
<dbReference type="PROSITE" id="PS51066">
    <property type="entry name" value="ZF_FPG_2"/>
    <property type="match status" value="1"/>
</dbReference>
<feature type="binding site" evidence="15">
    <location>
        <position position="110"/>
    </location>
    <ligand>
        <name>DNA</name>
        <dbReference type="ChEBI" id="CHEBI:16991"/>
    </ligand>
</feature>
<dbReference type="EC" id="4.2.99.18" evidence="15"/>
<keyword evidence="19" id="KW-1185">Reference proteome</keyword>
<keyword evidence="6 15" id="KW-0863">Zinc-finger</keyword>
<dbReference type="GO" id="GO:0140078">
    <property type="term" value="F:class I DNA-(apurinic or apyrimidinic site) endonuclease activity"/>
    <property type="evidence" value="ECO:0007669"/>
    <property type="project" value="UniProtKB-EC"/>
</dbReference>
<evidence type="ECO:0000256" key="12">
    <source>
        <dbReference type="ARBA" id="ARBA00023268"/>
    </source>
</evidence>
<name>A0A1I3XTB8_9GAMM</name>
<dbReference type="FunFam" id="3.20.190.10:FF:000001">
    <property type="entry name" value="Formamidopyrimidine-DNA glycosylase"/>
    <property type="match status" value="1"/>
</dbReference>
<evidence type="ECO:0000313" key="19">
    <source>
        <dbReference type="Proteomes" id="UP000199445"/>
    </source>
</evidence>
<comment type="function">
    <text evidence="15">Involved in base excision repair of DNA damaged by oxidation or by mutagenic agents. Acts as DNA glycosylase that recognizes and removes damaged bases. Has a preference for oxidized purines, such as 7,8-dihydro-8-oxoguanine (8-oxoG). Has AP (apurinic/apyrimidinic) lyase activity and introduces nicks in the DNA strand. Cleaves the DNA backbone by beta-delta elimination to generate a single-strand break at the site of the removed base with both 3'- and 5'-phosphates.</text>
</comment>
<sequence length="270" mass="29984">MPELPEVETTRQGIAPHCEGQTVTGVTVRDSRLRWPVPDTLASQLQGQVIRTVDRRAKYLLLNLDAGTVIVHLGMSGSMRVITDQSPALKHDHVELTLANGRLLRFNDPRRFGCWLWSDNPADHPLLRDLGPEPLSEAFNGAWLYRLSRGKQTPVKNFIMDNHVVVGVGNIYANEALFKAGIHPKRKAGRISLDRYHKLAEAIRETLSAAILMGGTTLRDFVNSDGKPGYFAQSLLVYGRGGQGCPECGRALMEIRMNNRSSVYCPGCQR</sequence>
<dbReference type="SUPFAM" id="SSF57716">
    <property type="entry name" value="Glucocorticoid receptor-like (DNA-binding domain)"/>
    <property type="match status" value="1"/>
</dbReference>
<evidence type="ECO:0000256" key="15">
    <source>
        <dbReference type="HAMAP-Rule" id="MF_00103"/>
    </source>
</evidence>
<evidence type="ECO:0000256" key="7">
    <source>
        <dbReference type="ARBA" id="ARBA00022801"/>
    </source>
</evidence>
<comment type="subunit">
    <text evidence="3 15">Monomer.</text>
</comment>
<comment type="similarity">
    <text evidence="2 15">Belongs to the FPG family.</text>
</comment>
<dbReference type="GO" id="GO:0003684">
    <property type="term" value="F:damaged DNA binding"/>
    <property type="evidence" value="ECO:0007669"/>
    <property type="project" value="InterPro"/>
</dbReference>
<evidence type="ECO:0000313" key="18">
    <source>
        <dbReference type="EMBL" id="SFK22549.1"/>
    </source>
</evidence>
<reference evidence="18 19" key="1">
    <citation type="submission" date="2016-10" db="EMBL/GenBank/DDBJ databases">
        <authorList>
            <person name="de Groot N.N."/>
        </authorList>
    </citation>
    <scope>NUCLEOTIDE SEQUENCE [LARGE SCALE GENOMIC DNA]</scope>
    <source>
        <strain evidence="18 19">IBRC-M 10445</strain>
    </source>
</reference>
<dbReference type="SUPFAM" id="SSF81624">
    <property type="entry name" value="N-terminal domain of MutM-like DNA repair proteins"/>
    <property type="match status" value="1"/>
</dbReference>
<dbReference type="InterPro" id="IPR035937">
    <property type="entry name" value="FPG_N"/>
</dbReference>
<dbReference type="SMART" id="SM01232">
    <property type="entry name" value="H2TH"/>
    <property type="match status" value="1"/>
</dbReference>
<evidence type="ECO:0000256" key="8">
    <source>
        <dbReference type="ARBA" id="ARBA00022833"/>
    </source>
</evidence>
<keyword evidence="10 15" id="KW-0234">DNA repair</keyword>
<feature type="active site" description="Schiff-base intermediate with DNA" evidence="15">
    <location>
        <position position="2"/>
    </location>
</feature>
<dbReference type="HAMAP" id="MF_00103">
    <property type="entry name" value="Fapy_DNA_glycosyl"/>
    <property type="match status" value="1"/>
</dbReference>
<keyword evidence="7 15" id="KW-0378">Hydrolase</keyword>
<dbReference type="InterPro" id="IPR015886">
    <property type="entry name" value="H2TH_FPG"/>
</dbReference>
<feature type="active site" description="Proton donor; for delta-elimination activity" evidence="15">
    <location>
        <position position="260"/>
    </location>
</feature>
<evidence type="ECO:0000259" key="16">
    <source>
        <dbReference type="PROSITE" id="PS51066"/>
    </source>
</evidence>
<evidence type="ECO:0000256" key="1">
    <source>
        <dbReference type="ARBA" id="ARBA00001668"/>
    </source>
</evidence>
<evidence type="ECO:0000256" key="2">
    <source>
        <dbReference type="ARBA" id="ARBA00009409"/>
    </source>
</evidence>
<dbReference type="SUPFAM" id="SSF46946">
    <property type="entry name" value="S13-like H2TH domain"/>
    <property type="match status" value="1"/>
</dbReference>
<feature type="domain" description="Formamidopyrimidine-DNA glycosylase catalytic" evidence="17">
    <location>
        <begin position="2"/>
        <end position="113"/>
    </location>
</feature>
<dbReference type="Pfam" id="PF06831">
    <property type="entry name" value="H2TH"/>
    <property type="match status" value="1"/>
</dbReference>
<dbReference type="Gene3D" id="1.10.8.50">
    <property type="match status" value="1"/>
</dbReference>
<evidence type="ECO:0000256" key="6">
    <source>
        <dbReference type="ARBA" id="ARBA00022771"/>
    </source>
</evidence>
<dbReference type="NCBIfam" id="TIGR00577">
    <property type="entry name" value="fpg"/>
    <property type="match status" value="1"/>
</dbReference>
<keyword evidence="5 15" id="KW-0227">DNA damage</keyword>
<gene>
    <name evidence="15" type="primary">mutM</name>
    <name evidence="15" type="synonym">fpg</name>
    <name evidence="18" type="ORF">SAMN05216429_112116</name>
</gene>
<dbReference type="GO" id="GO:0034039">
    <property type="term" value="F:8-oxo-7,8-dihydroguanine DNA N-glycosylase activity"/>
    <property type="evidence" value="ECO:0007669"/>
    <property type="project" value="TreeGrafter"/>
</dbReference>
<dbReference type="RefSeq" id="WP_091706363.1">
    <property type="nucleotide sequence ID" value="NZ_BMYN01000008.1"/>
</dbReference>
<keyword evidence="12 15" id="KW-0511">Multifunctional enzyme</keyword>
<feature type="binding site" evidence="15">
    <location>
        <position position="151"/>
    </location>
    <ligand>
        <name>DNA</name>
        <dbReference type="ChEBI" id="CHEBI:16991"/>
    </ligand>
</feature>
<dbReference type="PANTHER" id="PTHR22993">
    <property type="entry name" value="FORMAMIDOPYRIMIDINE-DNA GLYCOSYLASE"/>
    <property type="match status" value="1"/>
</dbReference>
<dbReference type="InterPro" id="IPR000214">
    <property type="entry name" value="Znf_DNA_glyclase/AP_lyase"/>
</dbReference>
<comment type="cofactor">
    <cofactor evidence="15">
        <name>Zn(2+)</name>
        <dbReference type="ChEBI" id="CHEBI:29105"/>
    </cofactor>
    <text evidence="15">Binds 1 zinc ion per subunit.</text>
</comment>
<dbReference type="InterPro" id="IPR010979">
    <property type="entry name" value="Ribosomal_uS13-like_H2TH"/>
</dbReference>
<evidence type="ECO:0000256" key="10">
    <source>
        <dbReference type="ARBA" id="ARBA00023204"/>
    </source>
</evidence>
<feature type="domain" description="FPG-type" evidence="16">
    <location>
        <begin position="236"/>
        <end position="270"/>
    </location>
</feature>
<feature type="active site" description="Proton donor; for beta-elimination activity" evidence="15">
    <location>
        <position position="58"/>
    </location>
</feature>
<feature type="active site" description="Proton donor" evidence="15">
    <location>
        <position position="3"/>
    </location>
</feature>
<keyword evidence="13 15" id="KW-0326">Glycosidase</keyword>
<dbReference type="Pfam" id="PF06827">
    <property type="entry name" value="zf-FPG_IleRS"/>
    <property type="match status" value="1"/>
</dbReference>
<dbReference type="Gene3D" id="3.20.190.10">
    <property type="entry name" value="MutM-like, N-terminal"/>
    <property type="match status" value="1"/>
</dbReference>
<keyword evidence="8 15" id="KW-0862">Zinc</keyword>
<proteinExistence type="inferred from homology"/>
<feature type="binding site" evidence="15">
    <location>
        <position position="91"/>
    </location>
    <ligand>
        <name>DNA</name>
        <dbReference type="ChEBI" id="CHEBI:16991"/>
    </ligand>
</feature>
<dbReference type="FunFam" id="1.10.8.50:FF:000003">
    <property type="entry name" value="Formamidopyrimidine-DNA glycosylase"/>
    <property type="match status" value="1"/>
</dbReference>
<dbReference type="PROSITE" id="PS51068">
    <property type="entry name" value="FPG_CAT"/>
    <property type="match status" value="1"/>
</dbReference>
<evidence type="ECO:0000259" key="17">
    <source>
        <dbReference type="PROSITE" id="PS51068"/>
    </source>
</evidence>
<dbReference type="InterPro" id="IPR020629">
    <property type="entry name" value="FPG_Glyclase"/>
</dbReference>
<accession>A0A1I3XTB8</accession>
<comment type="catalytic activity">
    <reaction evidence="14 15">
        <text>2'-deoxyribonucleotide-(2'-deoxyribose 5'-phosphate)-2'-deoxyribonucleotide-DNA = a 3'-end 2'-deoxyribonucleotide-(2,3-dehydro-2,3-deoxyribose 5'-phosphate)-DNA + a 5'-end 5'-phospho-2'-deoxyribonucleoside-DNA + H(+)</text>
        <dbReference type="Rhea" id="RHEA:66592"/>
        <dbReference type="Rhea" id="RHEA-COMP:13180"/>
        <dbReference type="Rhea" id="RHEA-COMP:16897"/>
        <dbReference type="Rhea" id="RHEA-COMP:17067"/>
        <dbReference type="ChEBI" id="CHEBI:15378"/>
        <dbReference type="ChEBI" id="CHEBI:136412"/>
        <dbReference type="ChEBI" id="CHEBI:157695"/>
        <dbReference type="ChEBI" id="CHEBI:167181"/>
        <dbReference type="EC" id="4.2.99.18"/>
    </reaction>
</comment>
<dbReference type="PROSITE" id="PS01242">
    <property type="entry name" value="ZF_FPG_1"/>
    <property type="match status" value="1"/>
</dbReference>
<keyword evidence="4 15" id="KW-0479">Metal-binding</keyword>
<protein>
    <recommendedName>
        <fullName evidence="15">Formamidopyrimidine-DNA glycosylase</fullName>
        <shortName evidence="15">Fapy-DNA glycosylase</shortName>
        <ecNumber evidence="15">3.2.2.23</ecNumber>
    </recommendedName>
    <alternativeName>
        <fullName evidence="15">DNA-(apurinic or apyrimidinic site) lyase MutM</fullName>
        <shortName evidence="15">AP lyase MutM</shortName>
        <ecNumber evidence="15">4.2.99.18</ecNumber>
    </alternativeName>
</protein>
<dbReference type="PANTHER" id="PTHR22993:SF9">
    <property type="entry name" value="FORMAMIDOPYRIMIDINE-DNA GLYCOSYLASE"/>
    <property type="match status" value="1"/>
</dbReference>
<dbReference type="NCBIfam" id="NF002211">
    <property type="entry name" value="PRK01103.1"/>
    <property type="match status" value="1"/>
</dbReference>
<keyword evidence="9 15" id="KW-0238">DNA-binding</keyword>
<dbReference type="CDD" id="cd08966">
    <property type="entry name" value="EcFpg-like_N"/>
    <property type="match status" value="1"/>
</dbReference>
<dbReference type="InterPro" id="IPR012319">
    <property type="entry name" value="FPG_cat"/>
</dbReference>
<evidence type="ECO:0000256" key="11">
    <source>
        <dbReference type="ARBA" id="ARBA00023239"/>
    </source>
</evidence>
<dbReference type="InterPro" id="IPR015887">
    <property type="entry name" value="DNA_glyclase_Znf_dom_DNA_BS"/>
</dbReference>
<dbReference type="GO" id="GO:0008270">
    <property type="term" value="F:zinc ion binding"/>
    <property type="evidence" value="ECO:0007669"/>
    <property type="project" value="UniProtKB-UniRule"/>
</dbReference>
<dbReference type="OrthoDB" id="9800855at2"/>
<dbReference type="SMART" id="SM00898">
    <property type="entry name" value="Fapy_DNA_glyco"/>
    <property type="match status" value="1"/>
</dbReference>
<evidence type="ECO:0000256" key="14">
    <source>
        <dbReference type="ARBA" id="ARBA00044632"/>
    </source>
</evidence>
<dbReference type="Proteomes" id="UP000199445">
    <property type="component" value="Unassembled WGS sequence"/>
</dbReference>
<comment type="catalytic activity">
    <reaction evidence="1 15">
        <text>Hydrolysis of DNA containing ring-opened 7-methylguanine residues, releasing 2,6-diamino-4-hydroxy-5-(N-methyl)formamidopyrimidine.</text>
        <dbReference type="EC" id="3.2.2.23"/>
    </reaction>
</comment>